<keyword evidence="5 7" id="KW-0472">Membrane</keyword>
<dbReference type="KEGG" id="ppel:H6H00_10790"/>
<dbReference type="GO" id="GO:0005886">
    <property type="term" value="C:plasma membrane"/>
    <property type="evidence" value="ECO:0007669"/>
    <property type="project" value="UniProtKB-SubCell"/>
</dbReference>
<dbReference type="GO" id="GO:0015658">
    <property type="term" value="F:branched-chain amino acid transmembrane transporter activity"/>
    <property type="evidence" value="ECO:0007669"/>
    <property type="project" value="InterPro"/>
</dbReference>
<comment type="subcellular location">
    <subcellularLocation>
        <location evidence="1">Cell membrane</location>
        <topology evidence="1">Multi-pass membrane protein</topology>
    </subcellularLocation>
</comment>
<feature type="region of interest" description="Disordered" evidence="6">
    <location>
        <begin position="383"/>
        <end position="403"/>
    </location>
</feature>
<keyword evidence="9" id="KW-1185">Reference proteome</keyword>
<feature type="compositionally biased region" description="Basic and acidic residues" evidence="6">
    <location>
        <begin position="392"/>
        <end position="403"/>
    </location>
</feature>
<dbReference type="InterPro" id="IPR043428">
    <property type="entry name" value="LivM-like"/>
</dbReference>
<feature type="transmembrane region" description="Helical" evidence="7">
    <location>
        <begin position="289"/>
        <end position="308"/>
    </location>
</feature>
<feature type="transmembrane region" description="Helical" evidence="7">
    <location>
        <begin position="57"/>
        <end position="76"/>
    </location>
</feature>
<reference evidence="8 9" key="1">
    <citation type="submission" date="2020-08" db="EMBL/GenBank/DDBJ databases">
        <authorList>
            <person name="Mo P."/>
        </authorList>
    </citation>
    <scope>NUCLEOTIDE SEQUENCE [LARGE SCALE GENOMIC DNA]</scope>
    <source>
        <strain evidence="8 9">CGMCC 4.1532</strain>
    </source>
</reference>
<accession>A0A7G7MNG7</accession>
<dbReference type="AlphaFoldDB" id="A0A7G7MNG7"/>
<proteinExistence type="predicted"/>
<dbReference type="InterPro" id="IPR001851">
    <property type="entry name" value="ABC_transp_permease"/>
</dbReference>
<dbReference type="PANTHER" id="PTHR30482">
    <property type="entry name" value="HIGH-AFFINITY BRANCHED-CHAIN AMINO ACID TRANSPORT SYSTEM PERMEASE"/>
    <property type="match status" value="1"/>
</dbReference>
<evidence type="ECO:0000256" key="2">
    <source>
        <dbReference type="ARBA" id="ARBA00022475"/>
    </source>
</evidence>
<gene>
    <name evidence="8" type="ORF">H6H00_10790</name>
</gene>
<evidence type="ECO:0000256" key="1">
    <source>
        <dbReference type="ARBA" id="ARBA00004651"/>
    </source>
</evidence>
<evidence type="ECO:0000313" key="8">
    <source>
        <dbReference type="EMBL" id="QNG54328.1"/>
    </source>
</evidence>
<feature type="compositionally biased region" description="Pro residues" evidence="6">
    <location>
        <begin position="8"/>
        <end position="20"/>
    </location>
</feature>
<dbReference type="PANTHER" id="PTHR30482:SF5">
    <property type="entry name" value="ABC TRANSPORTER PERMEASE PROTEIN"/>
    <property type="match status" value="1"/>
</dbReference>
<feature type="region of interest" description="Disordered" evidence="6">
    <location>
        <begin position="1"/>
        <end position="21"/>
    </location>
</feature>
<evidence type="ECO:0000313" key="9">
    <source>
        <dbReference type="Proteomes" id="UP000515728"/>
    </source>
</evidence>
<sequence length="403" mass="41743">MSETLTPPATPTTTPPPAPASTPGRNWLKIVATAVFLVVLLLLPVIVGNGGVAYLKLAQYILIGAVGGIGLTLLVGQAGQLSLAHPFFLLVGAVGYAVLAGDPEESDDLVGLGLPPLVAVIGAIVLCGLVGLAFAPVAGRLRGIYLGVASLSLVFLGLWLGQSLDMFSGGTSSGRNAPVFALFGFEFANSTPAPTIAGVAIQKQQRLWYLFLAFALMSYFLARGAVNSRIGRSWRAVRDNEAAATSMGVHVTRVKAGAFVISSAFAGLAGVMTALWLDLVKPDENEFTGTYSLTVAIAFLAVVIIGGLGSVPGAVVGATLVFGLQQFFLLGSQQFGWFADAQFGGFSAVVVSAFVYGSAIVLVILFEPGGMAAIGRRLLGRRRSPDVPSTDDGGRTTPREDRS</sequence>
<keyword evidence="2" id="KW-1003">Cell membrane</keyword>
<keyword evidence="3 7" id="KW-0812">Transmembrane</keyword>
<dbReference type="Proteomes" id="UP000515728">
    <property type="component" value="Chromosome"/>
</dbReference>
<feature type="transmembrane region" description="Helical" evidence="7">
    <location>
        <begin position="113"/>
        <end position="137"/>
    </location>
</feature>
<organism evidence="8 9">
    <name type="scientific">Pseudonocardia petroleophila</name>
    <dbReference type="NCBI Taxonomy" id="37331"/>
    <lineage>
        <taxon>Bacteria</taxon>
        <taxon>Bacillati</taxon>
        <taxon>Actinomycetota</taxon>
        <taxon>Actinomycetes</taxon>
        <taxon>Pseudonocardiales</taxon>
        <taxon>Pseudonocardiaceae</taxon>
        <taxon>Pseudonocardia</taxon>
    </lineage>
</organism>
<protein>
    <submittedName>
        <fullName evidence="8">Branched-chain amino acid ABC transporter permease</fullName>
    </submittedName>
</protein>
<evidence type="ECO:0000256" key="7">
    <source>
        <dbReference type="SAM" id="Phobius"/>
    </source>
</evidence>
<feature type="transmembrane region" description="Helical" evidence="7">
    <location>
        <begin position="30"/>
        <end position="51"/>
    </location>
</feature>
<name>A0A7G7MNG7_9PSEU</name>
<dbReference type="CDD" id="cd06581">
    <property type="entry name" value="TM_PBP1_LivM_like"/>
    <property type="match status" value="1"/>
</dbReference>
<feature type="transmembrane region" description="Helical" evidence="7">
    <location>
        <begin position="207"/>
        <end position="226"/>
    </location>
</feature>
<dbReference type="RefSeq" id="WP_185721148.1">
    <property type="nucleotide sequence ID" value="NZ_BAAAWI010000001.1"/>
</dbReference>
<feature type="transmembrane region" description="Helical" evidence="7">
    <location>
        <begin position="343"/>
        <end position="366"/>
    </location>
</feature>
<evidence type="ECO:0000256" key="5">
    <source>
        <dbReference type="ARBA" id="ARBA00023136"/>
    </source>
</evidence>
<feature type="transmembrane region" description="Helical" evidence="7">
    <location>
        <begin position="144"/>
        <end position="161"/>
    </location>
</feature>
<dbReference type="Pfam" id="PF02653">
    <property type="entry name" value="BPD_transp_2"/>
    <property type="match status" value="1"/>
</dbReference>
<keyword evidence="4 7" id="KW-1133">Transmembrane helix</keyword>
<evidence type="ECO:0000256" key="3">
    <source>
        <dbReference type="ARBA" id="ARBA00022692"/>
    </source>
</evidence>
<feature type="transmembrane region" description="Helical" evidence="7">
    <location>
        <begin position="256"/>
        <end position="277"/>
    </location>
</feature>
<dbReference type="EMBL" id="CP060131">
    <property type="protein sequence ID" value="QNG54328.1"/>
    <property type="molecule type" value="Genomic_DNA"/>
</dbReference>
<evidence type="ECO:0000256" key="4">
    <source>
        <dbReference type="ARBA" id="ARBA00022989"/>
    </source>
</evidence>
<evidence type="ECO:0000256" key="6">
    <source>
        <dbReference type="SAM" id="MobiDB-lite"/>
    </source>
</evidence>